<name>Q9RJ86_STRCO</name>
<evidence type="ECO:0000313" key="3">
    <source>
        <dbReference type="Proteomes" id="UP000001973"/>
    </source>
</evidence>
<dbReference type="eggNOG" id="ENOG502ZU24">
    <property type="taxonomic scope" value="Bacteria"/>
</dbReference>
<keyword evidence="3" id="KW-1185">Reference proteome</keyword>
<feature type="region of interest" description="Disordered" evidence="1">
    <location>
        <begin position="1"/>
        <end position="22"/>
    </location>
</feature>
<sequence length="71" mass="7829">MSGGAVGTSTAGQNATSSTRRNVMAGVLDRIKQFARSPQGRRAAEQVRRAASDPRRRAQAQEMLRRFGKRR</sequence>
<dbReference type="KEGG" id="sco:SCO0679"/>
<feature type="compositionally biased region" description="Polar residues" evidence="1">
    <location>
        <begin position="7"/>
        <end position="21"/>
    </location>
</feature>
<evidence type="ECO:0000313" key="2">
    <source>
        <dbReference type="EMBL" id="CAB61196.1"/>
    </source>
</evidence>
<feature type="region of interest" description="Disordered" evidence="1">
    <location>
        <begin position="34"/>
        <end position="71"/>
    </location>
</feature>
<proteinExistence type="predicted"/>
<reference evidence="2 3" key="1">
    <citation type="journal article" date="1996" name="Mol. Microbiol.">
        <title>A set of ordered cosmids and a detailed genetic and physical map for the 8 Mb Streptomyces coelicolor A3(2) chromosome.</title>
        <authorList>
            <person name="Redenbach M."/>
            <person name="Kieser H.M."/>
            <person name="Denapaite D."/>
            <person name="Eichner A."/>
            <person name="Cullum J."/>
            <person name="Kinashi H."/>
            <person name="Hopwood D.A."/>
        </authorList>
    </citation>
    <scope>NUCLEOTIDE SEQUENCE [LARGE SCALE GENOMIC DNA]</scope>
    <source>
        <strain evidence="3">ATCC BAA-471 / A3(2) / M145</strain>
    </source>
</reference>
<protein>
    <submittedName>
        <fullName evidence="2">Uncharacterized protein</fullName>
    </submittedName>
</protein>
<dbReference type="PATRIC" id="fig|100226.15.peg.665"/>
<dbReference type="EMBL" id="AL939106">
    <property type="protein sequence ID" value="CAB61196.1"/>
    <property type="molecule type" value="Genomic_DNA"/>
</dbReference>
<dbReference type="AlphaFoldDB" id="Q9RJ86"/>
<evidence type="ECO:0000256" key="1">
    <source>
        <dbReference type="SAM" id="MobiDB-lite"/>
    </source>
</evidence>
<dbReference type="OrthoDB" id="4287546at2"/>
<dbReference type="HOGENOM" id="CLU_202636_0_1_11"/>
<dbReference type="PaxDb" id="100226-SCO0679"/>
<gene>
    <name evidence="2" type="ordered locus">SCO0679</name>
    <name evidence="2" type="ORF">SCF91.39</name>
</gene>
<dbReference type="EMBL" id="AL645882">
    <property type="protein sequence ID" value="CAB61196.1"/>
    <property type="molecule type" value="Genomic_DNA"/>
</dbReference>
<dbReference type="Proteomes" id="UP000001973">
    <property type="component" value="Chromosome"/>
</dbReference>
<accession>Q9RJ86</accession>
<feature type="compositionally biased region" description="Basic and acidic residues" evidence="1">
    <location>
        <begin position="42"/>
        <end position="56"/>
    </location>
</feature>
<dbReference type="InParanoid" id="Q9RJ86"/>
<reference evidence="2 3" key="2">
    <citation type="journal article" date="2002" name="Nature">
        <title>Complete genome sequence of the model actinomycete Streptomyces coelicolor A3(2).</title>
        <authorList>
            <person name="Bentley S.D."/>
            <person name="Chater K.F."/>
            <person name="Cerdeno-Tarraga A.M."/>
            <person name="Challis G.L."/>
            <person name="Thomson N.R."/>
            <person name="James K.D."/>
            <person name="Harris D.E."/>
            <person name="Quail M.A."/>
            <person name="Kieser H."/>
            <person name="Harper D."/>
            <person name="Bateman A."/>
            <person name="Brown S."/>
            <person name="Chandra G."/>
            <person name="Chen C.W."/>
            <person name="Collins M."/>
            <person name="Cronin A."/>
            <person name="Fraser A."/>
            <person name="Goble A."/>
            <person name="Hidalgo J."/>
            <person name="Hornsby T."/>
            <person name="Howarth S."/>
            <person name="Huang C.H."/>
            <person name="Kieser T."/>
            <person name="Larke L."/>
            <person name="Murphy L."/>
            <person name="Oliver K."/>
            <person name="O'Neil S."/>
            <person name="Rabbinowitsch E."/>
            <person name="Rajandream M.A."/>
            <person name="Rutherford K."/>
            <person name="Rutter S."/>
            <person name="Seeger K."/>
            <person name="Saunders D."/>
            <person name="Sharp S."/>
            <person name="Squares R."/>
            <person name="Squares S."/>
            <person name="Taylor K."/>
            <person name="Warren T."/>
            <person name="Wietzorrek A."/>
            <person name="Woodward J."/>
            <person name="Barrell B.G."/>
            <person name="Parkhill J."/>
            <person name="Hopwood D.A."/>
        </authorList>
    </citation>
    <scope>NUCLEOTIDE SEQUENCE [LARGE SCALE GENOMIC DNA]</scope>
    <source>
        <strain evidence="3">ATCC BAA-471 / A3(2) / M145</strain>
    </source>
</reference>
<organism evidence="2 3">
    <name type="scientific">Streptomyces coelicolor (strain ATCC BAA-471 / A3(2) / M145)</name>
    <dbReference type="NCBI Taxonomy" id="100226"/>
    <lineage>
        <taxon>Bacteria</taxon>
        <taxon>Bacillati</taxon>
        <taxon>Actinomycetota</taxon>
        <taxon>Actinomycetes</taxon>
        <taxon>Kitasatosporales</taxon>
        <taxon>Streptomycetaceae</taxon>
        <taxon>Streptomyces</taxon>
        <taxon>Streptomyces albidoflavus group</taxon>
    </lineage>
</organism>